<name>A0A6A4H344_9AGAR</name>
<reference evidence="2" key="1">
    <citation type="journal article" date="2019" name="Environ. Microbiol.">
        <title>Fungal ecological strategies reflected in gene transcription - a case study of two litter decomposers.</title>
        <authorList>
            <person name="Barbi F."/>
            <person name="Kohler A."/>
            <person name="Barry K."/>
            <person name="Baskaran P."/>
            <person name="Daum C."/>
            <person name="Fauchery L."/>
            <person name="Ihrmark K."/>
            <person name="Kuo A."/>
            <person name="LaButti K."/>
            <person name="Lipzen A."/>
            <person name="Morin E."/>
            <person name="Grigoriev I.V."/>
            <person name="Henrissat B."/>
            <person name="Lindahl B."/>
            <person name="Martin F."/>
        </authorList>
    </citation>
    <scope>NUCLEOTIDE SEQUENCE</scope>
    <source>
        <strain evidence="2">JB14</strain>
    </source>
</reference>
<evidence type="ECO:0000256" key="1">
    <source>
        <dbReference type="SAM" id="MobiDB-lite"/>
    </source>
</evidence>
<proteinExistence type="predicted"/>
<evidence type="ECO:0000313" key="3">
    <source>
        <dbReference type="Proteomes" id="UP000799118"/>
    </source>
</evidence>
<sequence>MAGGGEKWEHGPDDEGNGEDGSDRDKDEDVAQACFFTGDTDEDAEDQVIELLQCQGMSQSGSLASSSSKAFGKRSGGEKSGSCKENVDVDYWVMDPENDQSVYMAVVWPAWMLNWCKSDWGSGDKVEDWPELMEKATGR</sequence>
<dbReference type="AlphaFoldDB" id="A0A6A4H344"/>
<dbReference type="Proteomes" id="UP000799118">
    <property type="component" value="Unassembled WGS sequence"/>
</dbReference>
<accession>A0A6A4H344</accession>
<feature type="compositionally biased region" description="Basic and acidic residues" evidence="1">
    <location>
        <begin position="1"/>
        <end position="13"/>
    </location>
</feature>
<protein>
    <submittedName>
        <fullName evidence="2">Uncharacterized protein</fullName>
    </submittedName>
</protein>
<dbReference type="EMBL" id="ML769592">
    <property type="protein sequence ID" value="KAE9392592.1"/>
    <property type="molecule type" value="Genomic_DNA"/>
</dbReference>
<feature type="region of interest" description="Disordered" evidence="1">
    <location>
        <begin position="1"/>
        <end position="39"/>
    </location>
</feature>
<organism evidence="2 3">
    <name type="scientific">Gymnopus androsaceus JB14</name>
    <dbReference type="NCBI Taxonomy" id="1447944"/>
    <lineage>
        <taxon>Eukaryota</taxon>
        <taxon>Fungi</taxon>
        <taxon>Dikarya</taxon>
        <taxon>Basidiomycota</taxon>
        <taxon>Agaricomycotina</taxon>
        <taxon>Agaricomycetes</taxon>
        <taxon>Agaricomycetidae</taxon>
        <taxon>Agaricales</taxon>
        <taxon>Marasmiineae</taxon>
        <taxon>Omphalotaceae</taxon>
        <taxon>Gymnopus</taxon>
    </lineage>
</organism>
<gene>
    <name evidence="2" type="ORF">BT96DRAFT_979351</name>
</gene>
<feature type="compositionally biased region" description="Low complexity" evidence="1">
    <location>
        <begin position="59"/>
        <end position="68"/>
    </location>
</feature>
<keyword evidence="3" id="KW-1185">Reference proteome</keyword>
<feature type="region of interest" description="Disordered" evidence="1">
    <location>
        <begin position="59"/>
        <end position="83"/>
    </location>
</feature>
<evidence type="ECO:0000313" key="2">
    <source>
        <dbReference type="EMBL" id="KAE9392592.1"/>
    </source>
</evidence>